<gene>
    <name evidence="5" type="ordered locus">Cyan7425_2132</name>
</gene>
<feature type="repeat" description="WD" evidence="3">
    <location>
        <begin position="545"/>
        <end position="577"/>
    </location>
</feature>
<feature type="repeat" description="WD" evidence="3">
    <location>
        <begin position="292"/>
        <end position="333"/>
    </location>
</feature>
<keyword evidence="1 3" id="KW-0853">WD repeat</keyword>
<dbReference type="InterPro" id="IPR001680">
    <property type="entry name" value="WD40_rpt"/>
</dbReference>
<dbReference type="SUPFAM" id="SSF56112">
    <property type="entry name" value="Protein kinase-like (PK-like)"/>
    <property type="match status" value="1"/>
</dbReference>
<dbReference type="InterPro" id="IPR019775">
    <property type="entry name" value="WD40_repeat_CS"/>
</dbReference>
<proteinExistence type="predicted"/>
<dbReference type="Pfam" id="PF00069">
    <property type="entry name" value="Pkinase"/>
    <property type="match status" value="1"/>
</dbReference>
<dbReference type="InterPro" id="IPR011009">
    <property type="entry name" value="Kinase-like_dom_sf"/>
</dbReference>
<dbReference type="CDD" id="cd14014">
    <property type="entry name" value="STKc_PknB_like"/>
    <property type="match status" value="1"/>
</dbReference>
<dbReference type="PANTHER" id="PTHR19879">
    <property type="entry name" value="TRANSCRIPTION INITIATION FACTOR TFIID"/>
    <property type="match status" value="1"/>
</dbReference>
<keyword evidence="5" id="KW-0723">Serine/threonine-protein kinase</keyword>
<dbReference type="KEGG" id="cyn:Cyan7425_2132"/>
<dbReference type="PROSITE" id="PS00678">
    <property type="entry name" value="WD_REPEATS_1"/>
    <property type="match status" value="2"/>
</dbReference>
<organism evidence="5">
    <name type="scientific">Cyanothece sp. (strain PCC 7425 / ATCC 29141)</name>
    <dbReference type="NCBI Taxonomy" id="395961"/>
    <lineage>
        <taxon>Bacteria</taxon>
        <taxon>Bacillati</taxon>
        <taxon>Cyanobacteriota</taxon>
        <taxon>Cyanophyceae</taxon>
        <taxon>Gomontiellales</taxon>
        <taxon>Cyanothecaceae</taxon>
        <taxon>Cyanothece</taxon>
    </lineage>
</organism>
<dbReference type="OrthoDB" id="500858at2"/>
<keyword evidence="2" id="KW-0677">Repeat</keyword>
<dbReference type="PROSITE" id="PS50011">
    <property type="entry name" value="PROTEIN_KINASE_DOM"/>
    <property type="match status" value="1"/>
</dbReference>
<feature type="repeat" description="WD" evidence="3">
    <location>
        <begin position="503"/>
        <end position="544"/>
    </location>
</feature>
<dbReference type="SUPFAM" id="SSF50978">
    <property type="entry name" value="WD40 repeat-like"/>
    <property type="match status" value="1"/>
</dbReference>
<feature type="repeat" description="WD" evidence="3">
    <location>
        <begin position="377"/>
        <end position="408"/>
    </location>
</feature>
<dbReference type="eggNOG" id="COG0515">
    <property type="taxonomic scope" value="Bacteria"/>
</dbReference>
<protein>
    <submittedName>
        <fullName evidence="5">Serine/threonine protein kinase with WD40 repeats</fullName>
    </submittedName>
</protein>
<dbReference type="PROSITE" id="PS50082">
    <property type="entry name" value="WD_REPEATS_2"/>
    <property type="match status" value="7"/>
</dbReference>
<accession>B8HUE8</accession>
<dbReference type="eggNOG" id="COG2319">
    <property type="taxonomic scope" value="Bacteria"/>
</dbReference>
<sequence>MTTLLQGRYRLIRRLAGGKLSQTFLAIDHATEPATPCVIKECAAASHLRPQQRDIQPFRQLQHGQIPDLLDWFEQENCCYWVHEYLAGDNLARVLQAEGQFSATEVWALLRELLPVLQFIHNQNIVHRDIKPENILRQVTATGQRQLVLVDFSSAQQVGPSSDFQPGTAIGSPIYAAPEQLRGQSVFASDLYSLGVTCLHLLTGVHPFQLFDAANHCWVWRDYWVAEEEHSLLADLLDRLVEPALAQRLPTAVAAIDYGWSDFRGMASPPAAQSCPPQSLPGWQCSAILTGHEGLFASVNGVAISPAGHLLASASDDQTVRLWDINTAAVIRVLAGHQRGVKTVAFQAGADLLLASGGDDRLIHLWEPESGNLVHSLRGHQHAINALCFSPDHQLLASGSADKTIKLWHPGKGEWIADLIGHTLAVKTLAFAPSQPWLASGSSDRSVKIWDLARLKVLHTLADHTWSVTAIAFSPDGQFLATGSEDRTIQLWECKSWQKVRTLSGHGWPITSLAFTPDGNWLLSGSWDKTIKVWQVSTGEELARLTGHRDAINAVALAPKGETIASASADQTLRLWQQTPPQERLGELQGRRGIKS</sequence>
<dbReference type="PRINTS" id="PR00320">
    <property type="entry name" value="GPROTEINBRPT"/>
</dbReference>
<dbReference type="CDD" id="cd00200">
    <property type="entry name" value="WD40"/>
    <property type="match status" value="1"/>
</dbReference>
<evidence type="ECO:0000256" key="2">
    <source>
        <dbReference type="ARBA" id="ARBA00022737"/>
    </source>
</evidence>
<dbReference type="InterPro" id="IPR015943">
    <property type="entry name" value="WD40/YVTN_repeat-like_dom_sf"/>
</dbReference>
<dbReference type="Gene3D" id="2.130.10.10">
    <property type="entry name" value="YVTN repeat-like/Quinoprotein amine dehydrogenase"/>
    <property type="match status" value="3"/>
</dbReference>
<dbReference type="GO" id="GO:0005524">
    <property type="term" value="F:ATP binding"/>
    <property type="evidence" value="ECO:0007669"/>
    <property type="project" value="InterPro"/>
</dbReference>
<dbReference type="Gene3D" id="1.10.510.10">
    <property type="entry name" value="Transferase(Phosphotransferase) domain 1"/>
    <property type="match status" value="1"/>
</dbReference>
<feature type="domain" description="Protein kinase" evidence="4">
    <location>
        <begin position="9"/>
        <end position="261"/>
    </location>
</feature>
<dbReference type="EMBL" id="CP001344">
    <property type="protein sequence ID" value="ACL44493.1"/>
    <property type="molecule type" value="Genomic_DNA"/>
</dbReference>
<dbReference type="InterPro" id="IPR000719">
    <property type="entry name" value="Prot_kinase_dom"/>
</dbReference>
<feature type="repeat" description="WD" evidence="3">
    <location>
        <begin position="461"/>
        <end position="502"/>
    </location>
</feature>
<dbReference type="GO" id="GO:0004674">
    <property type="term" value="F:protein serine/threonine kinase activity"/>
    <property type="evidence" value="ECO:0007669"/>
    <property type="project" value="UniProtKB-KW"/>
</dbReference>
<evidence type="ECO:0000256" key="1">
    <source>
        <dbReference type="ARBA" id="ARBA00022574"/>
    </source>
</evidence>
<dbReference type="SMART" id="SM00320">
    <property type="entry name" value="WD40"/>
    <property type="match status" value="7"/>
</dbReference>
<dbReference type="AlphaFoldDB" id="B8HUE8"/>
<dbReference type="STRING" id="395961.Cyan7425_2132"/>
<feature type="repeat" description="WD" evidence="3">
    <location>
        <begin position="419"/>
        <end position="460"/>
    </location>
</feature>
<evidence type="ECO:0000259" key="4">
    <source>
        <dbReference type="PROSITE" id="PS50011"/>
    </source>
</evidence>
<dbReference type="InterPro" id="IPR020472">
    <property type="entry name" value="WD40_PAC1"/>
</dbReference>
<evidence type="ECO:0000256" key="3">
    <source>
        <dbReference type="PROSITE-ProRule" id="PRU00221"/>
    </source>
</evidence>
<dbReference type="InterPro" id="IPR036322">
    <property type="entry name" value="WD40_repeat_dom_sf"/>
</dbReference>
<keyword evidence="5" id="KW-0808">Transferase</keyword>
<evidence type="ECO:0000313" key="5">
    <source>
        <dbReference type="EMBL" id="ACL44493.1"/>
    </source>
</evidence>
<dbReference type="HOGENOM" id="CLU_000288_135_4_3"/>
<dbReference type="Pfam" id="PF00400">
    <property type="entry name" value="WD40"/>
    <property type="match status" value="7"/>
</dbReference>
<dbReference type="SMART" id="SM00220">
    <property type="entry name" value="S_TKc"/>
    <property type="match status" value="1"/>
</dbReference>
<keyword evidence="5" id="KW-0418">Kinase</keyword>
<reference evidence="5" key="1">
    <citation type="submission" date="2009-01" db="EMBL/GenBank/DDBJ databases">
        <title>Complete sequence of chromosome Cyanothece sp. PCC 7425.</title>
        <authorList>
            <consortium name="US DOE Joint Genome Institute"/>
            <person name="Lucas S."/>
            <person name="Copeland A."/>
            <person name="Lapidus A."/>
            <person name="Glavina del Rio T."/>
            <person name="Dalin E."/>
            <person name="Tice H."/>
            <person name="Bruce D."/>
            <person name="Goodwin L."/>
            <person name="Pitluck S."/>
            <person name="Sims D."/>
            <person name="Meineke L."/>
            <person name="Brettin T."/>
            <person name="Detter J.C."/>
            <person name="Han C."/>
            <person name="Larimer F."/>
            <person name="Land M."/>
            <person name="Hauser L."/>
            <person name="Kyrpides N."/>
            <person name="Ovchinnikova G."/>
            <person name="Liberton M."/>
            <person name="Stoeckel J."/>
            <person name="Banerjee A."/>
            <person name="Singh A."/>
            <person name="Page L."/>
            <person name="Sato H."/>
            <person name="Zhao L."/>
            <person name="Sherman L."/>
            <person name="Pakrasi H."/>
            <person name="Richardson P."/>
        </authorList>
    </citation>
    <scope>NUCLEOTIDE SEQUENCE</scope>
    <source>
        <strain evidence="5">PCC 7425</strain>
    </source>
</reference>
<dbReference type="PROSITE" id="PS50294">
    <property type="entry name" value="WD_REPEATS_REGION"/>
    <property type="match status" value="7"/>
</dbReference>
<name>B8HUE8_CYAP4</name>
<feature type="repeat" description="WD" evidence="3">
    <location>
        <begin position="334"/>
        <end position="376"/>
    </location>
</feature>
<dbReference type="PANTHER" id="PTHR19879:SF9">
    <property type="entry name" value="TRANSCRIPTION INITIATION FACTOR TFIID SUBUNIT 5"/>
    <property type="match status" value="1"/>
</dbReference>